<sequence length="229" mass="26527">MSVDRWILYRQQHEFGFYELKLCINSGDEWAYASVISLGSGSYRADFVGDDYFKRSLPLVGEESYDRSIDLKQKRSYVDVETDTQRRHLNFIERGIFPFGEWAGVAFEDCPPPLLLWYISGGDFDNLKVSCSLKAACLGAYLSIQDRANYYKPSRDKVSIPGTILRCDRFREMYSVHMVTEDRNYLTFLTKTQYECGDETCFNGYIIENMEWSGIPYNRGSSKKPAKNI</sequence>
<keyword evidence="2" id="KW-1185">Reference proteome</keyword>
<protein>
    <submittedName>
        <fullName evidence="1">Uncharacterized protein</fullName>
    </submittedName>
</protein>
<accession>K4F530</accession>
<name>K4F530_9CAUD</name>
<gene>
    <name evidence="1" type="ORF">GAP31_023</name>
</gene>
<proteinExistence type="predicted"/>
<evidence type="ECO:0000313" key="2">
    <source>
        <dbReference type="Proteomes" id="UP000000458"/>
    </source>
</evidence>
<reference evidence="1 2" key="1">
    <citation type="journal article" date="2012" name="J. Virol.">
        <title>Genome Sequence of Cronobacter sakazakii Myovirus vB_CsaM_GAP31.</title>
        <authorList>
            <person name="Abbasifar R."/>
            <person name="Kropinski A.M."/>
            <person name="Sabour P.M."/>
            <person name="Ackermann H.W."/>
            <person name="Alanis Villa A."/>
            <person name="Abbasifar A."/>
            <person name="Griffiths M.W."/>
        </authorList>
    </citation>
    <scope>NUCLEOTIDE SEQUENCE [LARGE SCALE GENOMIC DNA]</scope>
</reference>
<organism evidence="1 2">
    <name type="scientific">Cronobacter phage vB_CsaM_GAP31</name>
    <dbReference type="NCBI Taxonomy" id="1141135"/>
    <lineage>
        <taxon>Viruses</taxon>
        <taxon>Duplodnaviria</taxon>
        <taxon>Heunggongvirae</taxon>
        <taxon>Uroviricota</taxon>
        <taxon>Caudoviricetes</taxon>
        <taxon>Vequintavirinae</taxon>
        <taxon>Seunavirus</taxon>
        <taxon>Seunavirus GAP31</taxon>
    </lineage>
</organism>
<dbReference type="EMBL" id="JN882284">
    <property type="protein sequence ID" value="AFC21201.1"/>
    <property type="molecule type" value="Genomic_DNA"/>
</dbReference>
<dbReference type="Proteomes" id="UP000000458">
    <property type="component" value="Segment"/>
</dbReference>
<dbReference type="RefSeq" id="YP_006986856.1">
    <property type="nucleotide sequence ID" value="NC_019400.1"/>
</dbReference>
<dbReference type="KEGG" id="vg:13993634"/>
<dbReference type="OrthoDB" id="29996at10239"/>
<evidence type="ECO:0000313" key="1">
    <source>
        <dbReference type="EMBL" id="AFC21201.1"/>
    </source>
</evidence>
<dbReference type="GeneID" id="13993634"/>